<comment type="cofactor">
    <cofactor evidence="3">
        <name>[2Fe-2S] cluster</name>
        <dbReference type="ChEBI" id="CHEBI:190135"/>
    </cofactor>
</comment>
<protein>
    <submittedName>
        <fullName evidence="5">Succinate dehydrogenase / fumarate reductase iron-sulfur subunit</fullName>
        <ecNumber evidence="5">1.3.5.1</ecNumber>
        <ecNumber evidence="5">1.3.5.4</ecNumber>
    </submittedName>
</protein>
<dbReference type="PANTHER" id="PTHR11921:SF41">
    <property type="entry name" value="SUCCINATE DEHYDROGENASE"/>
    <property type="match status" value="1"/>
</dbReference>
<dbReference type="SUPFAM" id="SSF54292">
    <property type="entry name" value="2Fe-2S ferredoxin-like"/>
    <property type="match status" value="1"/>
</dbReference>
<evidence type="ECO:0000256" key="3">
    <source>
        <dbReference type="ARBA" id="ARBA00034078"/>
    </source>
</evidence>
<evidence type="ECO:0000259" key="4">
    <source>
        <dbReference type="PROSITE" id="PS51379"/>
    </source>
</evidence>
<accession>A0A7X0J2C8</accession>
<feature type="domain" description="4Fe-4S ferredoxin-type" evidence="4">
    <location>
        <begin position="155"/>
        <end position="185"/>
    </location>
</feature>
<dbReference type="EC" id="1.3.5.1" evidence="5"/>
<dbReference type="EMBL" id="JACHCC010000004">
    <property type="protein sequence ID" value="MBB6499783.1"/>
    <property type="molecule type" value="Genomic_DNA"/>
</dbReference>
<dbReference type="GO" id="GO:0009055">
    <property type="term" value="F:electron transfer activity"/>
    <property type="evidence" value="ECO:0007669"/>
    <property type="project" value="InterPro"/>
</dbReference>
<dbReference type="InterPro" id="IPR006058">
    <property type="entry name" value="2Fe2S_fd_BS"/>
</dbReference>
<comment type="cofactor">
    <cofactor evidence="1">
        <name>[3Fe-4S] cluster</name>
        <dbReference type="ChEBI" id="CHEBI:21137"/>
    </cofactor>
</comment>
<dbReference type="Proteomes" id="UP000521017">
    <property type="component" value="Unassembled WGS sequence"/>
</dbReference>
<dbReference type="InterPro" id="IPR050573">
    <property type="entry name" value="SDH/FRD_Iron-Sulfur"/>
</dbReference>
<dbReference type="Pfam" id="PF13085">
    <property type="entry name" value="Fer2_3"/>
    <property type="match status" value="1"/>
</dbReference>
<evidence type="ECO:0000313" key="5">
    <source>
        <dbReference type="EMBL" id="MBB6499783.1"/>
    </source>
</evidence>
<dbReference type="Pfam" id="PF13183">
    <property type="entry name" value="Fer4_8"/>
    <property type="match status" value="1"/>
</dbReference>
<dbReference type="InterPro" id="IPR009051">
    <property type="entry name" value="Helical_ferredxn"/>
</dbReference>
<gene>
    <name evidence="5" type="ORF">HDF25_001925</name>
</gene>
<dbReference type="Gene3D" id="3.10.20.30">
    <property type="match status" value="1"/>
</dbReference>
<dbReference type="RefSeq" id="WP_184624499.1">
    <property type="nucleotide sequence ID" value="NZ_JACHCC010000004.1"/>
</dbReference>
<keyword evidence="5" id="KW-0560">Oxidoreductase</keyword>
<sequence>MSTGNMNLTLKVWRQKNNKAKGNLVDYKLSEISPDMSFLEMFDVLNEQLINKGDEPIVFDHDCREGICGACSMYINGRPHGPKEGITTCQLHMRSFKDGDTIVVEPWRAKAFPVIKDLTVDRTAFDRIIAAGGFISVNTGNAQDANNLPIPKLQADASFEAAACIGCGACVATCKNASAMLFTSAKISQLALLPQGQPERYRRVQSMVAQMDAEGFGNCTNTGACEAECPKGISLENIARMNRDFYSAKFVSEEEV</sequence>
<dbReference type="GO" id="GO:0051537">
    <property type="term" value="F:2 iron, 2 sulfur cluster binding"/>
    <property type="evidence" value="ECO:0007669"/>
    <property type="project" value="InterPro"/>
</dbReference>
<dbReference type="EC" id="1.3.5.4" evidence="5"/>
<dbReference type="InterPro" id="IPR012675">
    <property type="entry name" value="Beta-grasp_dom_sf"/>
</dbReference>
<comment type="similarity">
    <text evidence="2">Belongs to the succinate dehydrogenase/fumarate reductase iron-sulfur protein family.</text>
</comment>
<dbReference type="InterPro" id="IPR036010">
    <property type="entry name" value="2Fe-2S_ferredoxin-like_sf"/>
</dbReference>
<dbReference type="PANTHER" id="PTHR11921">
    <property type="entry name" value="SUCCINATE DEHYDROGENASE IRON-SULFUR PROTEIN"/>
    <property type="match status" value="1"/>
</dbReference>
<dbReference type="SUPFAM" id="SSF46548">
    <property type="entry name" value="alpha-helical ferredoxin"/>
    <property type="match status" value="1"/>
</dbReference>
<dbReference type="InterPro" id="IPR025192">
    <property type="entry name" value="Succ_DH/fum_Rdtase_N"/>
</dbReference>
<dbReference type="GO" id="GO:0008177">
    <property type="term" value="F:succinate dehydrogenase (quinone) activity"/>
    <property type="evidence" value="ECO:0007669"/>
    <property type="project" value="UniProtKB-EC"/>
</dbReference>
<evidence type="ECO:0000313" key="6">
    <source>
        <dbReference type="Proteomes" id="UP000521017"/>
    </source>
</evidence>
<dbReference type="GO" id="GO:0022904">
    <property type="term" value="P:respiratory electron transport chain"/>
    <property type="evidence" value="ECO:0007669"/>
    <property type="project" value="TreeGrafter"/>
</dbReference>
<dbReference type="PROSITE" id="PS51379">
    <property type="entry name" value="4FE4S_FER_2"/>
    <property type="match status" value="1"/>
</dbReference>
<dbReference type="AlphaFoldDB" id="A0A7X0J2C8"/>
<dbReference type="Gene3D" id="1.10.1060.10">
    <property type="entry name" value="Alpha-helical ferredoxin"/>
    <property type="match status" value="1"/>
</dbReference>
<dbReference type="GO" id="GO:0009060">
    <property type="term" value="P:aerobic respiration"/>
    <property type="evidence" value="ECO:0007669"/>
    <property type="project" value="TreeGrafter"/>
</dbReference>
<dbReference type="NCBIfam" id="NF005746">
    <property type="entry name" value="PRK07570.1"/>
    <property type="match status" value="1"/>
</dbReference>
<comment type="caution">
    <text evidence="5">The sequence shown here is derived from an EMBL/GenBank/DDBJ whole genome shotgun (WGS) entry which is preliminary data.</text>
</comment>
<proteinExistence type="inferred from homology"/>
<organism evidence="5 6">
    <name type="scientific">Pedobacter cryoconitis</name>
    <dbReference type="NCBI Taxonomy" id="188932"/>
    <lineage>
        <taxon>Bacteria</taxon>
        <taxon>Pseudomonadati</taxon>
        <taxon>Bacteroidota</taxon>
        <taxon>Sphingobacteriia</taxon>
        <taxon>Sphingobacteriales</taxon>
        <taxon>Sphingobacteriaceae</taxon>
        <taxon>Pedobacter</taxon>
    </lineage>
</organism>
<evidence type="ECO:0000256" key="1">
    <source>
        <dbReference type="ARBA" id="ARBA00001927"/>
    </source>
</evidence>
<evidence type="ECO:0000256" key="2">
    <source>
        <dbReference type="ARBA" id="ARBA00009433"/>
    </source>
</evidence>
<name>A0A7X0J2C8_9SPHI</name>
<reference evidence="5 6" key="1">
    <citation type="submission" date="2020-08" db="EMBL/GenBank/DDBJ databases">
        <title>Genomic Encyclopedia of Type Strains, Phase IV (KMG-V): Genome sequencing to study the core and pangenomes of soil and plant-associated prokaryotes.</title>
        <authorList>
            <person name="Whitman W."/>
        </authorList>
    </citation>
    <scope>NUCLEOTIDE SEQUENCE [LARGE SCALE GENOMIC DNA]</scope>
    <source>
        <strain evidence="5 6">M2T3</strain>
    </source>
</reference>
<dbReference type="PROSITE" id="PS00197">
    <property type="entry name" value="2FE2S_FER_1"/>
    <property type="match status" value="1"/>
</dbReference>
<dbReference type="InterPro" id="IPR017896">
    <property type="entry name" value="4Fe4S_Fe-S-bd"/>
</dbReference>